<proteinExistence type="predicted"/>
<organism evidence="1 2">
    <name type="scientific">Nemania bipapillata</name>
    <dbReference type="NCBI Taxonomy" id="110536"/>
    <lineage>
        <taxon>Eukaryota</taxon>
        <taxon>Fungi</taxon>
        <taxon>Dikarya</taxon>
        <taxon>Ascomycota</taxon>
        <taxon>Pezizomycotina</taxon>
        <taxon>Sordariomycetes</taxon>
        <taxon>Xylariomycetidae</taxon>
        <taxon>Xylariales</taxon>
        <taxon>Xylariaceae</taxon>
        <taxon>Nemania</taxon>
    </lineage>
</organism>
<name>A0ACC2J6R5_9PEZI</name>
<accession>A0ACC2J6R5</accession>
<reference evidence="1" key="1">
    <citation type="submission" date="2022-11" db="EMBL/GenBank/DDBJ databases">
        <title>Genome Sequence of Nemania bipapillata.</title>
        <authorList>
            <person name="Buettner E."/>
        </authorList>
    </citation>
    <scope>NUCLEOTIDE SEQUENCE</scope>
    <source>
        <strain evidence="1">CP14</strain>
    </source>
</reference>
<dbReference type="Proteomes" id="UP001153334">
    <property type="component" value="Unassembled WGS sequence"/>
</dbReference>
<comment type="caution">
    <text evidence="1">The sequence shown here is derived from an EMBL/GenBank/DDBJ whole genome shotgun (WGS) entry which is preliminary data.</text>
</comment>
<evidence type="ECO:0000313" key="2">
    <source>
        <dbReference type="Proteomes" id="UP001153334"/>
    </source>
</evidence>
<gene>
    <name evidence="1" type="ORF">ONZ43_g855</name>
</gene>
<sequence>MEFDVGLHPEAGSNSVLARNQEDEEFLRMLARSERGQGSPLSMKVAIRELHHGKLQWRGRPFEGTLLVFQFQLCNESEGHRYRVASVTLEFDEPNGEASHDPAVFKVAPSPENDRCLNRVGLSREKLDANASLQPSWTDTGGAYKNMGNSTKFHATLSSDVHCSYNKRGEYGNVVTWTWEENTGAESGIPPVLQAAVLLRRVTTQPFSMKLRARAAVDWNSNNLRLLGVRSDVKDILRPILFIPGTDQKWMNNSDITAIRNQDLLAMEKLPIENYYDISCPTAELPHTKVNSQRSGLVGDTPLEIAIINGQEGNVKDIVLKAKDQKSQAGAIFKAIEANRLSVVQLLLDNGWQTTFRDEYGNTPLHVAVETQSDEIVELLLQRSNPDLLNERNHAGDTPLHTAVSMLDQLIVRLLLDSGADPNAPNYTTALTPVHLLCHYDNEDAHVVLKEFMPTGDGASEANGRLKVTDFDIQLPDGSTALHFAIETRNLGLMLVILAQKPRLDVEIIETRTTPLMAAIKARLDVRLIRLFLMHGTNIDPNRRDIDGRSALDMAIESTECGVVELLVDAGAEVNPKDTGKHPRPLEVAIWGGCLEIVEFLLKRGADPNIHKPNSLPPLEIALETRRRDVIKAILESPSFDIKREPVGYSLGSYLHAAICTGQADIVNMVIANGASGERSALPYGKPIHAAVSTHYKFEESRLFVESLVKQGAQLDDRDLSGRTVLSLSATEYPTSDLTYLLNLGANPNAPDQLNITPLHHIAQAGSKANLEKFIAKGGDVKARDNCGRSVLYKAAMSGDRDKFTTVLKHLPQDSRKQELAAAIYPAIASGAVDIVKMILGEIVIRTDARDRNGWTALEIAEAYSNEELISIFHGKAGNQVLPSLKKNLPSAWNPNDIGPRIELSSNCTEGYLKGMIQPLYGHGITNLRANACMCPDPGTGVFYYEVRVQGAPFFSVGFSEEHVQLSKVVGYAKRSWGYHPTDGVIAASKRTNTYGHSRKGDGIVGCGVDFRNEVVFFTYDGEYLGTNIH</sequence>
<keyword evidence="2" id="KW-1185">Reference proteome</keyword>
<evidence type="ECO:0000313" key="1">
    <source>
        <dbReference type="EMBL" id="KAJ8123119.1"/>
    </source>
</evidence>
<dbReference type="EMBL" id="JAPESX010000124">
    <property type="protein sequence ID" value="KAJ8123119.1"/>
    <property type="molecule type" value="Genomic_DNA"/>
</dbReference>
<protein>
    <submittedName>
        <fullName evidence="1">Uncharacterized protein</fullName>
    </submittedName>
</protein>